<protein>
    <submittedName>
        <fullName evidence="1">Uncharacterized protein</fullName>
    </submittedName>
</protein>
<accession>A0AAV2GVZ7</accession>
<dbReference type="Proteomes" id="UP001497516">
    <property type="component" value="Chromosome 9"/>
</dbReference>
<proteinExistence type="predicted"/>
<organism evidence="1 2">
    <name type="scientific">Linum trigynum</name>
    <dbReference type="NCBI Taxonomy" id="586398"/>
    <lineage>
        <taxon>Eukaryota</taxon>
        <taxon>Viridiplantae</taxon>
        <taxon>Streptophyta</taxon>
        <taxon>Embryophyta</taxon>
        <taxon>Tracheophyta</taxon>
        <taxon>Spermatophyta</taxon>
        <taxon>Magnoliopsida</taxon>
        <taxon>eudicotyledons</taxon>
        <taxon>Gunneridae</taxon>
        <taxon>Pentapetalae</taxon>
        <taxon>rosids</taxon>
        <taxon>fabids</taxon>
        <taxon>Malpighiales</taxon>
        <taxon>Linaceae</taxon>
        <taxon>Linum</taxon>
    </lineage>
</organism>
<name>A0AAV2GVZ7_9ROSI</name>
<sequence>MTMTVRLQAASSGMLPTVSLVVGGGLLLPPPMGRVSWLTASWDGRGGEERTGGWREGKPLCWWRHGGGRVAGGGVEGRWRWETIQERGRGWAGGLDLGGWV</sequence>
<dbReference type="AlphaFoldDB" id="A0AAV2GVZ7"/>
<gene>
    <name evidence="1" type="ORF">LTRI10_LOCUS53175</name>
</gene>
<reference evidence="1 2" key="1">
    <citation type="submission" date="2024-04" db="EMBL/GenBank/DDBJ databases">
        <authorList>
            <person name="Fracassetti M."/>
        </authorList>
    </citation>
    <scope>NUCLEOTIDE SEQUENCE [LARGE SCALE GENOMIC DNA]</scope>
</reference>
<evidence type="ECO:0000313" key="2">
    <source>
        <dbReference type="Proteomes" id="UP001497516"/>
    </source>
</evidence>
<evidence type="ECO:0000313" key="1">
    <source>
        <dbReference type="EMBL" id="CAL1413983.1"/>
    </source>
</evidence>
<keyword evidence="2" id="KW-1185">Reference proteome</keyword>
<dbReference type="EMBL" id="OZ034822">
    <property type="protein sequence ID" value="CAL1413983.1"/>
    <property type="molecule type" value="Genomic_DNA"/>
</dbReference>